<feature type="chain" id="PRO_5045758528" evidence="7">
    <location>
        <begin position="25"/>
        <end position="951"/>
    </location>
</feature>
<feature type="domain" description="Autotransporter" evidence="8">
    <location>
        <begin position="679"/>
        <end position="951"/>
    </location>
</feature>
<evidence type="ECO:0000256" key="3">
    <source>
        <dbReference type="ARBA" id="ARBA00022801"/>
    </source>
</evidence>
<dbReference type="InterPro" id="IPR034061">
    <property type="entry name" value="Peptidases_S8_Autotransporter"/>
</dbReference>
<dbReference type="PROSITE" id="PS51892">
    <property type="entry name" value="SUBTILASE"/>
    <property type="match status" value="1"/>
</dbReference>
<keyword evidence="2 7" id="KW-0732">Signal</keyword>
<feature type="signal peptide" evidence="7">
    <location>
        <begin position="1"/>
        <end position="24"/>
    </location>
</feature>
<sequence length="951" mass="99757">MKTMQKIFVARTILASTLATVLSACGDPLVRPETPPSNTTPTTPTTPTPEPWVISEFNAHLDLTNTKAAHALGLTGNGSIIGVVDSGVNRNHIALQGKVIRNNVYVDHQDPSTPDDVDGHGTVVAQLAAGKPVEYWPGGIAPGASIFSARVFSSEAEEAKGDKSQGTTLPNEILRIHRINADMSAAGVRIQNNSWGYKRKDTDNEPIWTAPIVTSLYVDAYSDFVLGNNGLVVFASGNASQPQPSQLARLPSLPTVEGAPSAADLERGWLVVAALDSFDHPDQLASYSNHCGIAMHYCLAAPGDVAFIDSTMTTSDVYSHDGYKGGGGTSFAAPLVSGAAALVWEAFPYFSNDLVRQTLLGTATDLGAPGVDEVFGYGALNVGKAVLGPAKFDWGDVQVNFDDRRSTWANDISGSGGLIKGGNGTLVLAGSNNQYTGATQVLGGTLQVSSLGASAVSVGNSATLIGSGHFGGGVSNAGTLEIGTDGLKLQGDYIQSETGRLALHVGDQLSVAGSAILKGGELQVLGKRDYVSLNTFYSVLHADGGLTGTFSGLTWGPAVLLGQGQLNYDGNNANVTLQRLDVSAAARALGIVDDVAQASANRVEHAFRELDVQQAQGRGRLPSTFIAAAAALQQSSSPQVAAASLQSLSGQGHVAAAAASFDAIDVGRRSLATRLDERTPGERVVTWRQALGGPGQDGAAGGTFALSGWLLGHDTQLASGDIVGFAFGQINASPSGSVAGLRGLDRQVQGHVYVQRTQGPLYVLGQLGFGSFQRRLDRHLQLGDWSDWTSSRYRGQFFSGSVEAGYHWRQGAWALTPYLGLDQTQLRTDGFQEQGGAGFGLQVQAAQATRSQLLAGVRTQWGWRGVMLRGYGEWQQTLRQNGLNPHASFTATASWTPLVAAPWPGRSGGVLGLSMVWPVGGIAGQWNMGVEHHFGARGRDDSLGLRYQLGF</sequence>
<keyword evidence="4 5" id="KW-0720">Serine protease</keyword>
<dbReference type="Pfam" id="PF12951">
    <property type="entry name" value="PATR"/>
    <property type="match status" value="1"/>
</dbReference>
<evidence type="ECO:0000256" key="6">
    <source>
        <dbReference type="SAM" id="MobiDB-lite"/>
    </source>
</evidence>
<evidence type="ECO:0000259" key="8">
    <source>
        <dbReference type="PROSITE" id="PS51208"/>
    </source>
</evidence>
<dbReference type="PANTHER" id="PTHR42884">
    <property type="entry name" value="PROPROTEIN CONVERTASE SUBTILISIN/KEXIN-RELATED"/>
    <property type="match status" value="1"/>
</dbReference>
<dbReference type="InterPro" id="IPR036709">
    <property type="entry name" value="Autotransporte_beta_dom_sf"/>
</dbReference>
<dbReference type="CDD" id="cd04848">
    <property type="entry name" value="Peptidases_S8_Autotransporter_serine_protease_like"/>
    <property type="match status" value="1"/>
</dbReference>
<dbReference type="InterPro" id="IPR005546">
    <property type="entry name" value="Autotransporte_beta"/>
</dbReference>
<dbReference type="InterPro" id="IPR013425">
    <property type="entry name" value="Autotrns_rpt"/>
</dbReference>
<evidence type="ECO:0000256" key="1">
    <source>
        <dbReference type="ARBA" id="ARBA00022670"/>
    </source>
</evidence>
<dbReference type="Pfam" id="PF03797">
    <property type="entry name" value="Autotransporter"/>
    <property type="match status" value="1"/>
</dbReference>
<dbReference type="InterPro" id="IPR023828">
    <property type="entry name" value="Peptidase_S8_Ser-AS"/>
</dbReference>
<name>A0ABS8TSE8_9GAMM</name>
<comment type="similarity">
    <text evidence="5">Belongs to the peptidase S8 family.</text>
</comment>
<feature type="region of interest" description="Disordered" evidence="6">
    <location>
        <begin position="28"/>
        <end position="49"/>
    </location>
</feature>
<dbReference type="SUPFAM" id="SSF103515">
    <property type="entry name" value="Autotransporter"/>
    <property type="match status" value="1"/>
</dbReference>
<dbReference type="EMBL" id="JAJPPU010000002">
    <property type="protein sequence ID" value="MCD8473024.1"/>
    <property type="molecule type" value="Genomic_DNA"/>
</dbReference>
<accession>A0ABS8TSE8</accession>
<organism evidence="9 10">
    <name type="scientific">Xylella taiwanensis</name>
    <dbReference type="NCBI Taxonomy" id="1444770"/>
    <lineage>
        <taxon>Bacteria</taxon>
        <taxon>Pseudomonadati</taxon>
        <taxon>Pseudomonadota</taxon>
        <taxon>Gammaproteobacteria</taxon>
        <taxon>Lysobacterales</taxon>
        <taxon>Lysobacteraceae</taxon>
        <taxon>Xylella</taxon>
    </lineage>
</organism>
<evidence type="ECO:0000256" key="4">
    <source>
        <dbReference type="ARBA" id="ARBA00022825"/>
    </source>
</evidence>
<dbReference type="Gene3D" id="2.40.128.130">
    <property type="entry name" value="Autotransporter beta-domain"/>
    <property type="match status" value="1"/>
</dbReference>
<dbReference type="InterPro" id="IPR015500">
    <property type="entry name" value="Peptidase_S8_subtilisin-rel"/>
</dbReference>
<evidence type="ECO:0000256" key="7">
    <source>
        <dbReference type="SAM" id="SignalP"/>
    </source>
</evidence>
<dbReference type="Pfam" id="PF00082">
    <property type="entry name" value="Peptidase_S8"/>
    <property type="match status" value="1"/>
</dbReference>
<gene>
    <name evidence="9" type="ORF">LPH55_05995</name>
</gene>
<feature type="active site" description="Charge relay system" evidence="5">
    <location>
        <position position="120"/>
    </location>
</feature>
<reference evidence="9" key="1">
    <citation type="submission" date="2021-11" db="EMBL/GenBank/DDBJ databases">
        <title>Genome sequence of Xylella taiwanensis PLS432.</title>
        <authorList>
            <person name="Weng L.-W."/>
            <person name="Su C.-C."/>
            <person name="Tsai C.-W."/>
            <person name="Kuo C.-H."/>
        </authorList>
    </citation>
    <scope>NUCLEOTIDE SEQUENCE</scope>
    <source>
        <strain evidence="9">PLS432</strain>
    </source>
</reference>
<keyword evidence="1 5" id="KW-0645">Protease</keyword>
<evidence type="ECO:0000256" key="2">
    <source>
        <dbReference type="ARBA" id="ARBA00022729"/>
    </source>
</evidence>
<dbReference type="PROSITE" id="PS00136">
    <property type="entry name" value="SUBTILASE_ASP"/>
    <property type="match status" value="1"/>
</dbReference>
<feature type="active site" description="Charge relay system" evidence="5">
    <location>
        <position position="85"/>
    </location>
</feature>
<dbReference type="PROSITE" id="PS00138">
    <property type="entry name" value="SUBTILASE_SER"/>
    <property type="match status" value="1"/>
</dbReference>
<feature type="active site" description="Charge relay system" evidence="5">
    <location>
        <position position="330"/>
    </location>
</feature>
<proteinExistence type="inferred from homology"/>
<dbReference type="SUPFAM" id="SSF52743">
    <property type="entry name" value="Subtilisin-like"/>
    <property type="match status" value="1"/>
</dbReference>
<dbReference type="InterPro" id="IPR000209">
    <property type="entry name" value="Peptidase_S8/S53_dom"/>
</dbReference>
<dbReference type="PRINTS" id="PR00723">
    <property type="entry name" value="SUBTILISIN"/>
</dbReference>
<dbReference type="Proteomes" id="UP001430701">
    <property type="component" value="Unassembled WGS sequence"/>
</dbReference>
<keyword evidence="10" id="KW-1185">Reference proteome</keyword>
<dbReference type="NCBIfam" id="TIGR02601">
    <property type="entry name" value="autotrns_rpt"/>
    <property type="match status" value="1"/>
</dbReference>
<dbReference type="PROSITE" id="PS51257">
    <property type="entry name" value="PROKAR_LIPOPROTEIN"/>
    <property type="match status" value="1"/>
</dbReference>
<dbReference type="InterPro" id="IPR023827">
    <property type="entry name" value="Peptidase_S8_Asp-AS"/>
</dbReference>
<keyword evidence="3 5" id="KW-0378">Hydrolase</keyword>
<dbReference type="PANTHER" id="PTHR42884:SF14">
    <property type="entry name" value="NEUROENDOCRINE CONVERTASE 1"/>
    <property type="match status" value="1"/>
</dbReference>
<dbReference type="SMART" id="SM00869">
    <property type="entry name" value="Autotransporter"/>
    <property type="match status" value="1"/>
</dbReference>
<evidence type="ECO:0000313" key="10">
    <source>
        <dbReference type="Proteomes" id="UP001430701"/>
    </source>
</evidence>
<dbReference type="Gene3D" id="3.40.50.200">
    <property type="entry name" value="Peptidase S8/S53 domain"/>
    <property type="match status" value="1"/>
</dbReference>
<evidence type="ECO:0000313" key="9">
    <source>
        <dbReference type="EMBL" id="MCD8473024.1"/>
    </source>
</evidence>
<comment type="caution">
    <text evidence="9">The sequence shown here is derived from an EMBL/GenBank/DDBJ whole genome shotgun (WGS) entry which is preliminary data.</text>
</comment>
<protein>
    <submittedName>
        <fullName evidence="9">S8 family serine peptidase</fullName>
    </submittedName>
</protein>
<dbReference type="InterPro" id="IPR036852">
    <property type="entry name" value="Peptidase_S8/S53_dom_sf"/>
</dbReference>
<dbReference type="PROSITE" id="PS51208">
    <property type="entry name" value="AUTOTRANSPORTER"/>
    <property type="match status" value="1"/>
</dbReference>
<evidence type="ECO:0000256" key="5">
    <source>
        <dbReference type="PROSITE-ProRule" id="PRU01240"/>
    </source>
</evidence>